<dbReference type="InterPro" id="IPR040144">
    <property type="entry name" value="RAP1GDS1"/>
</dbReference>
<evidence type="ECO:0008006" key="3">
    <source>
        <dbReference type="Google" id="ProtNLM"/>
    </source>
</evidence>
<dbReference type="InterPro" id="IPR011989">
    <property type="entry name" value="ARM-like"/>
</dbReference>
<keyword evidence="2" id="KW-1185">Reference proteome</keyword>
<evidence type="ECO:0000313" key="2">
    <source>
        <dbReference type="Proteomes" id="UP000294933"/>
    </source>
</evidence>
<organism evidence="1 2">
    <name type="scientific">Rickenella mellea</name>
    <dbReference type="NCBI Taxonomy" id="50990"/>
    <lineage>
        <taxon>Eukaryota</taxon>
        <taxon>Fungi</taxon>
        <taxon>Dikarya</taxon>
        <taxon>Basidiomycota</taxon>
        <taxon>Agaricomycotina</taxon>
        <taxon>Agaricomycetes</taxon>
        <taxon>Hymenochaetales</taxon>
        <taxon>Rickenellaceae</taxon>
        <taxon>Rickenella</taxon>
    </lineage>
</organism>
<dbReference type="InterPro" id="IPR016024">
    <property type="entry name" value="ARM-type_fold"/>
</dbReference>
<dbReference type="EMBL" id="ML170159">
    <property type="protein sequence ID" value="TDL27510.1"/>
    <property type="molecule type" value="Genomic_DNA"/>
</dbReference>
<reference evidence="1 2" key="1">
    <citation type="submission" date="2018-06" db="EMBL/GenBank/DDBJ databases">
        <title>A transcriptomic atlas of mushroom development highlights an independent origin of complex multicellularity.</title>
        <authorList>
            <consortium name="DOE Joint Genome Institute"/>
            <person name="Krizsan K."/>
            <person name="Almasi E."/>
            <person name="Merenyi Z."/>
            <person name="Sahu N."/>
            <person name="Viragh M."/>
            <person name="Koszo T."/>
            <person name="Mondo S."/>
            <person name="Kiss B."/>
            <person name="Balint B."/>
            <person name="Kues U."/>
            <person name="Barry K."/>
            <person name="Hegedus J.C."/>
            <person name="Henrissat B."/>
            <person name="Johnson J."/>
            <person name="Lipzen A."/>
            <person name="Ohm R."/>
            <person name="Nagy I."/>
            <person name="Pangilinan J."/>
            <person name="Yan J."/>
            <person name="Xiong Y."/>
            <person name="Grigoriev I.V."/>
            <person name="Hibbett D.S."/>
            <person name="Nagy L.G."/>
        </authorList>
    </citation>
    <scope>NUCLEOTIDE SEQUENCE [LARGE SCALE GENOMIC DNA]</scope>
    <source>
        <strain evidence="1 2">SZMC22713</strain>
    </source>
</reference>
<dbReference type="VEuPathDB" id="FungiDB:BD410DRAFT_782602"/>
<dbReference type="STRING" id="50990.A0A4Y7QKS5"/>
<name>A0A4Y7QKS5_9AGAM</name>
<gene>
    <name evidence="1" type="ORF">BD410DRAFT_782602</name>
</gene>
<dbReference type="Gene3D" id="1.25.10.10">
    <property type="entry name" value="Leucine-rich Repeat Variant"/>
    <property type="match status" value="1"/>
</dbReference>
<dbReference type="GO" id="GO:0005085">
    <property type="term" value="F:guanyl-nucleotide exchange factor activity"/>
    <property type="evidence" value="ECO:0007669"/>
    <property type="project" value="InterPro"/>
</dbReference>
<sequence>MTDSPTLDCPKTAGKLGDLLASLPVTSNWKEIESTAQELANGLRVRGGPVDHHTALGKTLLPQTLTHLLKAALEGSRVPDDDRSGVVLELLRVGANLCMDHNDNRGYLLEAGFPQTTLSLLEAYADIVPAVPQTNPVVFSIKDLKVIKTAIGELLNASLGYEPVQSRLISLEAAVTMLRLTTSIYPVGSWVRPDDTPPPAQSSETWSLRRSITEWSWRAISGLKDSGTQQQLFGPDSLPFLVSPLRAFIPPFSTPPEFISSDSTLLKSLMGTDVDVLEEVCELLESLSLDVEDVRLSLARGIKHPDEHTGQRCLESMLQFVASGNYPPFWNDATAAELTQWKKTMDLCKAAVIRAIVEIAGEEKNIEALWDVVESNSGFVATMVSWLREQSNAAPSETRDDLLICSTLSLANLVRREIHSVKLLKPPIAIGPALASLLGPETDIKVKHGVVGLLKHLAQAPTNRPVLGQAGIIQSLATSQIYGEKADIAEIVQISAIGVAKHMCTNNVENSIALILPRGPCEPSQSGLHQILALVRRSDSVAVKSEGTRVLVNVIKSICSASGDILDPTRQTALQVLTNSDCAMALAQLLGRSTKYPILVNEATVALLLLALRPTGLPLVVDALVAQLPLEVTPSMTIPPSASSPVGTPSTALDVAVIALRNDENRFPAEVRANLCALLAEVGKSVDTERVRERAKIKEETRGPLETIVSSSESMSLSAAARKVLDEWV</sequence>
<accession>A0A4Y7QKS5</accession>
<dbReference type="OrthoDB" id="26149at2759"/>
<dbReference type="SUPFAM" id="SSF48371">
    <property type="entry name" value="ARM repeat"/>
    <property type="match status" value="1"/>
</dbReference>
<evidence type="ECO:0000313" key="1">
    <source>
        <dbReference type="EMBL" id="TDL27510.1"/>
    </source>
</evidence>
<proteinExistence type="predicted"/>
<dbReference type="AlphaFoldDB" id="A0A4Y7QKS5"/>
<protein>
    <recommendedName>
        <fullName evidence="3">ARM repeat-containing protein</fullName>
    </recommendedName>
</protein>
<dbReference type="Proteomes" id="UP000294933">
    <property type="component" value="Unassembled WGS sequence"/>
</dbReference>
<dbReference type="PANTHER" id="PTHR10957">
    <property type="entry name" value="RAP1 GTPASE-GDP DISSOCIATION STIMULATOR 1"/>
    <property type="match status" value="1"/>
</dbReference>